<keyword evidence="3" id="KW-0472">Membrane</keyword>
<evidence type="ECO:0000313" key="5">
    <source>
        <dbReference type="EMBL" id="MCZ0859706.1"/>
    </source>
</evidence>
<dbReference type="EMBL" id="JAPTGB010000001">
    <property type="protein sequence ID" value="MCZ0859706.1"/>
    <property type="molecule type" value="Genomic_DNA"/>
</dbReference>
<comment type="caution">
    <text evidence="5">The sequence shown here is derived from an EMBL/GenBank/DDBJ whole genome shotgun (WGS) entry which is preliminary data.</text>
</comment>
<evidence type="ECO:0000313" key="6">
    <source>
        <dbReference type="Proteomes" id="UP001141422"/>
    </source>
</evidence>
<evidence type="ECO:0000256" key="2">
    <source>
        <dbReference type="SAM" id="MobiDB-lite"/>
    </source>
</evidence>
<keyword evidence="6" id="KW-1185">Reference proteome</keyword>
<feature type="domain" description="GLUG" evidence="4">
    <location>
        <begin position="263"/>
        <end position="285"/>
    </location>
</feature>
<dbReference type="InterPro" id="IPR011493">
    <property type="entry name" value="GLUG"/>
</dbReference>
<feature type="region of interest" description="Disordered" evidence="2">
    <location>
        <begin position="588"/>
        <end position="618"/>
    </location>
</feature>
<protein>
    <submittedName>
        <fullName evidence="5">InlB B-repeat-containing protein</fullName>
    </submittedName>
</protein>
<evidence type="ECO:0000256" key="3">
    <source>
        <dbReference type="SAM" id="Phobius"/>
    </source>
</evidence>
<dbReference type="InterPro" id="IPR042229">
    <property type="entry name" value="Listeria/Bacterioides_rpt_sf"/>
</dbReference>
<dbReference type="Gene3D" id="2.60.40.4270">
    <property type="entry name" value="Listeria-Bacteroides repeat domain"/>
    <property type="match status" value="1"/>
</dbReference>
<feature type="domain" description="GLUG" evidence="4">
    <location>
        <begin position="328"/>
        <end position="351"/>
    </location>
</feature>
<evidence type="ECO:0000256" key="1">
    <source>
        <dbReference type="ARBA" id="ARBA00004196"/>
    </source>
</evidence>
<feature type="transmembrane region" description="Helical" evidence="3">
    <location>
        <begin position="649"/>
        <end position="667"/>
    </location>
</feature>
<proteinExistence type="predicted"/>
<dbReference type="Pfam" id="PF09479">
    <property type="entry name" value="Flg_new"/>
    <property type="match status" value="1"/>
</dbReference>
<feature type="region of interest" description="Disordered" evidence="2">
    <location>
        <begin position="486"/>
        <end position="505"/>
    </location>
</feature>
<dbReference type="RefSeq" id="WP_268923928.1">
    <property type="nucleotide sequence ID" value="NZ_JAPTGB010000001.1"/>
</dbReference>
<organism evidence="5 6">
    <name type="scientific">Methanocorpusculum petauri</name>
    <dbReference type="NCBI Taxonomy" id="3002863"/>
    <lineage>
        <taxon>Archaea</taxon>
        <taxon>Methanobacteriati</taxon>
        <taxon>Methanobacteriota</taxon>
        <taxon>Stenosarchaea group</taxon>
        <taxon>Methanomicrobia</taxon>
        <taxon>Methanomicrobiales</taxon>
        <taxon>Methanocorpusculaceae</taxon>
        <taxon>Methanocorpusculum</taxon>
    </lineage>
</organism>
<dbReference type="Pfam" id="PF07581">
    <property type="entry name" value="Glug"/>
    <property type="match status" value="3"/>
</dbReference>
<keyword evidence="3" id="KW-0812">Transmembrane</keyword>
<feature type="domain" description="GLUG" evidence="4">
    <location>
        <begin position="161"/>
        <end position="186"/>
    </location>
</feature>
<gene>
    <name evidence="5" type="ORF">O0S10_00515</name>
</gene>
<dbReference type="NCBIfam" id="TIGR02543">
    <property type="entry name" value="List_Bact_rpt"/>
    <property type="match status" value="1"/>
</dbReference>
<evidence type="ECO:0000259" key="4">
    <source>
        <dbReference type="Pfam" id="PF07581"/>
    </source>
</evidence>
<dbReference type="Gene3D" id="2.160.20.110">
    <property type="match status" value="1"/>
</dbReference>
<dbReference type="PROSITE" id="PS51257">
    <property type="entry name" value="PROKAR_LIPOPROTEIN"/>
    <property type="match status" value="1"/>
</dbReference>
<dbReference type="InterPro" id="IPR013378">
    <property type="entry name" value="InlB-like_B-rpt"/>
</dbReference>
<name>A0ABT4ID86_9EURY</name>
<comment type="subcellular location">
    <subcellularLocation>
        <location evidence="1">Cell envelope</location>
    </subcellularLocation>
</comment>
<sequence length="671" mass="69755">MSLRNYGIKCPLRKAGVLLLAALLACVLMAGAVSADTWTDSGNFNASWYETYSSGNEFLIYDAGSLAAFSEKVSKNSSKFDFSEKTVKLMSDINLEGHNWTAIGTESNSFNGTFDGQYHTITNLVMPAEYDKGLFGYTNGATIQNVTVSNVTICIDGTSTSQSAGGLVGKAVGTTIKNSRVSGGKIETIQAWSICGGTVGTLNGASTIENCTSSGVTITINVVTNDQRVQSAGGFVGWMGKDAHVTRCSALDATIASQHELNGLGGFAGYCEGTIDNSTVTGTITGVGIDVGGFVGQERVNSKITDCYSNVQIQIDVPEALGSSGDVNIGGFVGTTKGSNLENCYAVGTITVTGTPNTNVGGFLGQIRADENTMTTMNSCVALVNSISATSAGNVSRFIGYVKEDSHPVTKAYAWDKLGYTDDSTISQGKSYNATGVSSAVFWGKQNFFSNTLGWTFERVWKMNSGNDNYQLPVLVWQITPVSGDGSYLKPEEPPAPPVPQPVSSSDGNMNNAFRVLFETNGGGFISPATDLSYGDRVAKPADPVKDGCTFAGWYTDAACTQGWSFSDSIPGDMTLYAKWTSSSSGTEATAAATTQPTAKATTAPAATQSQTAAATTAPAATQSQTAAATTAAPVTTTAAGVSPTLTQAPAPVFGALFGLLIAGVLLRRRA</sequence>
<keyword evidence="3" id="KW-1133">Transmembrane helix</keyword>
<accession>A0ABT4ID86</accession>
<dbReference type="Proteomes" id="UP001141422">
    <property type="component" value="Unassembled WGS sequence"/>
</dbReference>
<reference evidence="5" key="1">
    <citation type="submission" date="2022-12" db="EMBL/GenBank/DDBJ databases">
        <title>Isolation and characterisation of novel Methanocorpusculum spp. from native Australian herbivores indicates the genus is ancestrally host-associated.</title>
        <authorList>
            <person name="Volmer J.G."/>
            <person name="Soo R.M."/>
            <person name="Evans P.N."/>
            <person name="Hoedt E.C."/>
            <person name="Astorga Alsina A.L."/>
            <person name="Woodcroft B.J."/>
            <person name="Tyson G.W."/>
            <person name="Hugenholtz P."/>
            <person name="Morrison M."/>
        </authorList>
    </citation>
    <scope>NUCLEOTIDE SEQUENCE</scope>
    <source>
        <strain evidence="5">MG</strain>
    </source>
</reference>